<keyword evidence="1" id="KW-0560">Oxidoreductase</keyword>
<dbReference type="PATRIC" id="fig|29540.5.peg.2777"/>
<dbReference type="PANTHER" id="PTHR11496">
    <property type="entry name" value="ALCOHOL DEHYDROGENASE"/>
    <property type="match status" value="1"/>
</dbReference>
<dbReference type="Gene3D" id="3.40.50.1970">
    <property type="match status" value="1"/>
</dbReference>
<feature type="region of interest" description="Disordered" evidence="2">
    <location>
        <begin position="1"/>
        <end position="44"/>
    </location>
</feature>
<dbReference type="Pfam" id="PF00465">
    <property type="entry name" value="Fe-ADH"/>
    <property type="match status" value="1"/>
</dbReference>
<comment type="caution">
    <text evidence="5">The sequence shown here is derived from an EMBL/GenBank/DDBJ whole genome shotgun (WGS) entry which is preliminary data.</text>
</comment>
<sequence length="443" mass="45787">MWTADATPPDFTVNTRPSVDDPMTAPESDSNGGEQNPRTRDSTPFRFEFASPTIRFGRGCVADLDAELERLNCERALVVCGSTVGSTSAVIDPVRTGLGAELAGVFDETTPKKRLGTAFDGLDRLHETDADAIVAVGGGSSLDVAKVISALAADERSRGDIVAEFSETGTIAVPESGLVSILAVPTTLAGADLSQAAGVTAAPASDGSGRIDEELGGGIGGRELMPAAAFYDPELVATTPESVLAGSAMNGFDKGLETIYAANATPITDATASRGLAALESGLRAYGRGERDPETFETVLEGIVLVQYGISRPGETTLSIIHAFGHGLTRTNDVQQGAAHAVVAPHVLEFVFAQEDVDARVDLLADALGVGANAEPAAAVVDRVTAVRDALSLPTRLRDVDGPEPDEFRAVAEATLADRIVANAPPGLDPSVDELVAVLEAAW</sequence>
<dbReference type="eggNOG" id="arCOG00984">
    <property type="taxonomic scope" value="Archaea"/>
</dbReference>
<dbReference type="Pfam" id="PF25137">
    <property type="entry name" value="ADH_Fe_C"/>
    <property type="match status" value="1"/>
</dbReference>
<dbReference type="PANTHER" id="PTHR11496:SF83">
    <property type="entry name" value="HYDROXYACID-OXOACID TRANSHYDROGENASE, MITOCHONDRIAL"/>
    <property type="match status" value="1"/>
</dbReference>
<dbReference type="EMBL" id="AOIO01000031">
    <property type="protein sequence ID" value="ELZ00052.1"/>
    <property type="molecule type" value="Genomic_DNA"/>
</dbReference>
<evidence type="ECO:0000256" key="2">
    <source>
        <dbReference type="SAM" id="MobiDB-lite"/>
    </source>
</evidence>
<evidence type="ECO:0000313" key="6">
    <source>
        <dbReference type="Proteomes" id="UP000011554"/>
    </source>
</evidence>
<dbReference type="Gene3D" id="1.20.1090.10">
    <property type="entry name" value="Dehydroquinate synthase-like - alpha domain"/>
    <property type="match status" value="1"/>
</dbReference>
<evidence type="ECO:0000313" key="5">
    <source>
        <dbReference type="EMBL" id="ELZ00052.1"/>
    </source>
</evidence>
<dbReference type="CDD" id="cd14866">
    <property type="entry name" value="Fe-ADH-like"/>
    <property type="match status" value="1"/>
</dbReference>
<evidence type="ECO:0000259" key="3">
    <source>
        <dbReference type="Pfam" id="PF00465"/>
    </source>
</evidence>
<feature type="domain" description="Alcohol dehydrogenase iron-type/glycerol dehydrogenase GldA" evidence="3">
    <location>
        <begin position="53"/>
        <end position="233"/>
    </location>
</feature>
<protein>
    <submittedName>
        <fullName evidence="5">Iron-containing alcohol dehydrogenase</fullName>
    </submittedName>
</protein>
<dbReference type="InterPro" id="IPR001670">
    <property type="entry name" value="ADH_Fe/GldA"/>
</dbReference>
<dbReference type="GO" id="GO:0046872">
    <property type="term" value="F:metal ion binding"/>
    <property type="evidence" value="ECO:0007669"/>
    <property type="project" value="InterPro"/>
</dbReference>
<evidence type="ECO:0000256" key="1">
    <source>
        <dbReference type="ARBA" id="ARBA00023002"/>
    </source>
</evidence>
<feature type="domain" description="Fe-containing alcohol dehydrogenase-like C-terminal" evidence="4">
    <location>
        <begin position="248"/>
        <end position="443"/>
    </location>
</feature>
<proteinExistence type="predicted"/>
<evidence type="ECO:0000259" key="4">
    <source>
        <dbReference type="Pfam" id="PF25137"/>
    </source>
</evidence>
<dbReference type="InterPro" id="IPR039697">
    <property type="entry name" value="Alcohol_dehydrogenase_Fe"/>
</dbReference>
<feature type="compositionally biased region" description="Polar residues" evidence="2">
    <location>
        <begin position="27"/>
        <end position="36"/>
    </location>
</feature>
<keyword evidence="6" id="KW-1185">Reference proteome</keyword>
<dbReference type="SUPFAM" id="SSF56796">
    <property type="entry name" value="Dehydroquinate synthase-like"/>
    <property type="match status" value="1"/>
</dbReference>
<dbReference type="Proteomes" id="UP000011554">
    <property type="component" value="Unassembled WGS sequence"/>
</dbReference>
<dbReference type="InterPro" id="IPR056798">
    <property type="entry name" value="ADH_Fe_C"/>
</dbReference>
<accession>M0AP17</accession>
<reference evidence="5 6" key="1">
    <citation type="journal article" date="2014" name="PLoS Genet.">
        <title>Phylogenetically driven sequencing of extremely halophilic archaea reveals strategies for static and dynamic osmo-response.</title>
        <authorList>
            <person name="Becker E.A."/>
            <person name="Seitzer P.M."/>
            <person name="Tritt A."/>
            <person name="Larsen D."/>
            <person name="Krusor M."/>
            <person name="Yao A.I."/>
            <person name="Wu D."/>
            <person name="Madern D."/>
            <person name="Eisen J.A."/>
            <person name="Darling A.E."/>
            <person name="Facciotti M.T."/>
        </authorList>
    </citation>
    <scope>NUCLEOTIDE SEQUENCE [LARGE SCALE GENOMIC DNA]</scope>
    <source>
        <strain evidence="5 6">DSM 12278</strain>
    </source>
</reference>
<dbReference type="GO" id="GO:0004022">
    <property type="term" value="F:alcohol dehydrogenase (NAD+) activity"/>
    <property type="evidence" value="ECO:0007669"/>
    <property type="project" value="TreeGrafter"/>
</dbReference>
<organism evidence="5 6">
    <name type="scientific">Natrialba asiatica (strain ATCC 700177 / DSM 12278 / JCM 9576 / FERM P-10747 / NBRC 102637 / 172P1)</name>
    <dbReference type="NCBI Taxonomy" id="29540"/>
    <lineage>
        <taxon>Archaea</taxon>
        <taxon>Methanobacteriati</taxon>
        <taxon>Methanobacteriota</taxon>
        <taxon>Stenosarchaea group</taxon>
        <taxon>Halobacteria</taxon>
        <taxon>Halobacteriales</taxon>
        <taxon>Natrialbaceae</taxon>
        <taxon>Natrialba</taxon>
    </lineage>
</organism>
<gene>
    <name evidence="5" type="ORF">C481_13689</name>
</gene>
<dbReference type="STRING" id="29540.C481_13689"/>
<name>M0AP17_NATA1</name>
<dbReference type="AlphaFoldDB" id="M0AP17"/>